<dbReference type="PANTHER" id="PTHR12736">
    <property type="entry name" value="LANC-LIKE PROTEIN"/>
    <property type="match status" value="1"/>
</dbReference>
<name>A0ABS5J8Q7_9BACT</name>
<sequence length="404" mass="44588">MDHKEEALSTLQRICAELDRFIEEDTNTSLLGGYTGVALFYAYYYQLTGNEAYLDNVYRIIEKCLQAMSEEPMNGSHCSGLAGISWCIQHLSAMGFIEAEDTADTFSDIDLLVADFMETELSEGRNDFLHHGLGTALYFLERLPARIAVTQLENLVTHLEKSAITLPGGIAWKDHFSSKSQEHKDQDLFNLGLAHGIPAIIAILARCYEKGIAPGKVKPLIEHSVQWLLGARNAPGAPDQSLYPVLVTARRKVMGEAHSRLGWCYGDLGIATMLWSTGKRLQRSDYQQEGHRMFHHIAGHRDVKNGAVHDACLCHGSAGIAHILQQAGIATGDTLLMDAAGTWLQTTLQMNTWDDGPAGYKFYHHPTYINSHNMLEGIAGIGLSLISFADPGIKPAWGECMLIF</sequence>
<dbReference type="PANTHER" id="PTHR12736:SF7">
    <property type="entry name" value="LANC-LIKE PROTEIN 3"/>
    <property type="match status" value="1"/>
</dbReference>
<comment type="caution">
    <text evidence="1">The sequence shown here is derived from an EMBL/GenBank/DDBJ whole genome shotgun (WGS) entry which is preliminary data.</text>
</comment>
<dbReference type="RefSeq" id="WP_211976099.1">
    <property type="nucleotide sequence ID" value="NZ_CBFHAM010000025.1"/>
</dbReference>
<dbReference type="InterPro" id="IPR007822">
    <property type="entry name" value="LANC-like"/>
</dbReference>
<dbReference type="Pfam" id="PF05147">
    <property type="entry name" value="LANC_like"/>
    <property type="match status" value="1"/>
</dbReference>
<dbReference type="CDD" id="cd04793">
    <property type="entry name" value="LanC"/>
    <property type="match status" value="1"/>
</dbReference>
<dbReference type="PRINTS" id="PR01955">
    <property type="entry name" value="LANCFRANKIA"/>
</dbReference>
<dbReference type="EMBL" id="JAGTXB010000018">
    <property type="protein sequence ID" value="MBS0030962.1"/>
    <property type="molecule type" value="Genomic_DNA"/>
</dbReference>
<dbReference type="SMART" id="SM01260">
    <property type="entry name" value="LANC_like"/>
    <property type="match status" value="1"/>
</dbReference>
<keyword evidence="2" id="KW-1185">Reference proteome</keyword>
<evidence type="ECO:0000313" key="1">
    <source>
        <dbReference type="EMBL" id="MBS0030962.1"/>
    </source>
</evidence>
<gene>
    <name evidence="1" type="ORF">KE626_26790</name>
</gene>
<accession>A0ABS5J8Q7</accession>
<organism evidence="1 2">
    <name type="scientific">Chitinophaga hostae</name>
    <dbReference type="NCBI Taxonomy" id="2831022"/>
    <lineage>
        <taxon>Bacteria</taxon>
        <taxon>Pseudomonadati</taxon>
        <taxon>Bacteroidota</taxon>
        <taxon>Chitinophagia</taxon>
        <taxon>Chitinophagales</taxon>
        <taxon>Chitinophagaceae</taxon>
        <taxon>Chitinophaga</taxon>
    </lineage>
</organism>
<reference evidence="1 2" key="1">
    <citation type="submission" date="2021-04" db="EMBL/GenBank/DDBJ databases">
        <title>Chitinophaga sp. nov., isolated from the rhizosphere soil.</title>
        <authorList>
            <person name="He S."/>
        </authorList>
    </citation>
    <scope>NUCLEOTIDE SEQUENCE [LARGE SCALE GENOMIC DNA]</scope>
    <source>
        <strain evidence="1 2">2R12</strain>
    </source>
</reference>
<dbReference type="Proteomes" id="UP000676386">
    <property type="component" value="Unassembled WGS sequence"/>
</dbReference>
<dbReference type="PRINTS" id="PR01950">
    <property type="entry name" value="LANCSUPER"/>
</dbReference>
<proteinExistence type="predicted"/>
<protein>
    <submittedName>
        <fullName evidence="1">Lanthionine synthetase C family protein</fullName>
    </submittedName>
</protein>
<dbReference type="Gene3D" id="1.50.10.20">
    <property type="match status" value="1"/>
</dbReference>
<dbReference type="SUPFAM" id="SSF158745">
    <property type="entry name" value="LanC-like"/>
    <property type="match status" value="1"/>
</dbReference>
<evidence type="ECO:0000313" key="2">
    <source>
        <dbReference type="Proteomes" id="UP000676386"/>
    </source>
</evidence>
<dbReference type="InterPro" id="IPR033889">
    <property type="entry name" value="LanC"/>
</dbReference>